<gene>
    <name evidence="2" type="ORF">E2C01_023560</name>
</gene>
<evidence type="ECO:0000313" key="3">
    <source>
        <dbReference type="Proteomes" id="UP000324222"/>
    </source>
</evidence>
<accession>A0A5B7E9C5</accession>
<name>A0A5B7E9C5_PORTR</name>
<protein>
    <submittedName>
        <fullName evidence="2">Uncharacterized protein</fullName>
    </submittedName>
</protein>
<dbReference type="AlphaFoldDB" id="A0A5B7E9C5"/>
<reference evidence="2 3" key="1">
    <citation type="submission" date="2019-05" db="EMBL/GenBank/DDBJ databases">
        <title>Another draft genome of Portunus trituberculatus and its Hox gene families provides insights of decapod evolution.</title>
        <authorList>
            <person name="Jeong J.-H."/>
            <person name="Song I."/>
            <person name="Kim S."/>
            <person name="Choi T."/>
            <person name="Kim D."/>
            <person name="Ryu S."/>
            <person name="Kim W."/>
        </authorList>
    </citation>
    <scope>NUCLEOTIDE SEQUENCE [LARGE SCALE GENOMIC DNA]</scope>
    <source>
        <tissue evidence="2">Muscle</tissue>
    </source>
</reference>
<dbReference type="EMBL" id="VSRR010002226">
    <property type="protein sequence ID" value="MPC30298.1"/>
    <property type="molecule type" value="Genomic_DNA"/>
</dbReference>
<keyword evidence="3" id="KW-1185">Reference proteome</keyword>
<dbReference type="Proteomes" id="UP000324222">
    <property type="component" value="Unassembled WGS sequence"/>
</dbReference>
<proteinExistence type="predicted"/>
<organism evidence="2 3">
    <name type="scientific">Portunus trituberculatus</name>
    <name type="common">Swimming crab</name>
    <name type="synonym">Neptunus trituberculatus</name>
    <dbReference type="NCBI Taxonomy" id="210409"/>
    <lineage>
        <taxon>Eukaryota</taxon>
        <taxon>Metazoa</taxon>
        <taxon>Ecdysozoa</taxon>
        <taxon>Arthropoda</taxon>
        <taxon>Crustacea</taxon>
        <taxon>Multicrustacea</taxon>
        <taxon>Malacostraca</taxon>
        <taxon>Eumalacostraca</taxon>
        <taxon>Eucarida</taxon>
        <taxon>Decapoda</taxon>
        <taxon>Pleocyemata</taxon>
        <taxon>Brachyura</taxon>
        <taxon>Eubrachyura</taxon>
        <taxon>Portunoidea</taxon>
        <taxon>Portunidae</taxon>
        <taxon>Portuninae</taxon>
        <taxon>Portunus</taxon>
    </lineage>
</organism>
<comment type="caution">
    <text evidence="2">The sequence shown here is derived from an EMBL/GenBank/DDBJ whole genome shotgun (WGS) entry which is preliminary data.</text>
</comment>
<evidence type="ECO:0000256" key="1">
    <source>
        <dbReference type="SAM" id="MobiDB-lite"/>
    </source>
</evidence>
<evidence type="ECO:0000313" key="2">
    <source>
        <dbReference type="EMBL" id="MPC30298.1"/>
    </source>
</evidence>
<sequence>MTSGSAGCHPHLLGLWQQKKTPLSREEAPRKRIPQCSHSHAADNRRTPRTIALHRHPPHQSLPYLTLEYPSYLLTYEAHKFEAKFD</sequence>
<feature type="region of interest" description="Disordered" evidence="1">
    <location>
        <begin position="18"/>
        <end position="47"/>
    </location>
</feature>